<sequence length="301" mass="36718">MNREKIRSRTQLLKRLEKKQQEKSLEKNKRKKIKRRKEKHKKRKNRSKKKRKKTRSGFNHHIKRINSYGYYFQEKRPILLQKNPGLTFNETVQIVVDQWRNLSQEEKQPYIDRPIQEKLNYKKGIVEYENQFFSSSSDYSDLEYLSLSSDSDMSENEEKLYLKQIQEAHHEKINKNKVWIESEILRLNNEKNMKLSQKNQQLSTEKMDIPNLPQRPKAAYIWYTLEVRKTIEQEHPKWTRSQINKEISVCWNNLTEEDKSKYYKLSSEDQKRYQKERESNTQNIENNEIQIKKNETDTEKI</sequence>
<feature type="domain" description="HMG box" evidence="4">
    <location>
        <begin position="213"/>
        <end position="281"/>
    </location>
</feature>
<dbReference type="Pfam" id="PF00505">
    <property type="entry name" value="HMG_box"/>
    <property type="match status" value="2"/>
</dbReference>
<feature type="compositionally biased region" description="Basic and acidic residues" evidence="3">
    <location>
        <begin position="266"/>
        <end position="279"/>
    </location>
</feature>
<dbReference type="GO" id="GO:0003677">
    <property type="term" value="F:DNA binding"/>
    <property type="evidence" value="ECO:0007669"/>
    <property type="project" value="UniProtKB-UniRule"/>
</dbReference>
<gene>
    <name evidence="5" type="ORF">M0812_05366</name>
</gene>
<reference evidence="5" key="1">
    <citation type="submission" date="2022-08" db="EMBL/GenBank/DDBJ databases">
        <title>Novel sulphate-reducing endosymbionts in the free-living metamonad Anaeramoeba.</title>
        <authorList>
            <person name="Jerlstrom-Hultqvist J."/>
            <person name="Cepicka I."/>
            <person name="Gallot-Lavallee L."/>
            <person name="Salas-Leiva D."/>
            <person name="Curtis B.A."/>
            <person name="Zahonova K."/>
            <person name="Pipaliya S."/>
            <person name="Dacks J."/>
            <person name="Roger A.J."/>
        </authorList>
    </citation>
    <scope>NUCLEOTIDE SEQUENCE</scope>
    <source>
        <strain evidence="5">Busselton2</strain>
    </source>
</reference>
<dbReference type="EMBL" id="JANTQA010000012">
    <property type="protein sequence ID" value="KAJ3449221.1"/>
    <property type="molecule type" value="Genomic_DNA"/>
</dbReference>
<evidence type="ECO:0000313" key="5">
    <source>
        <dbReference type="EMBL" id="KAJ3449221.1"/>
    </source>
</evidence>
<accession>A0AAV8A4I8</accession>
<evidence type="ECO:0000256" key="2">
    <source>
        <dbReference type="PROSITE-ProRule" id="PRU00267"/>
    </source>
</evidence>
<dbReference type="PANTHER" id="PTHR48112">
    <property type="entry name" value="HIGH MOBILITY GROUP PROTEIN DSP1"/>
    <property type="match status" value="1"/>
</dbReference>
<evidence type="ECO:0000256" key="1">
    <source>
        <dbReference type="ARBA" id="ARBA00023125"/>
    </source>
</evidence>
<dbReference type="GO" id="GO:0005634">
    <property type="term" value="C:nucleus"/>
    <property type="evidence" value="ECO:0007669"/>
    <property type="project" value="UniProtKB-UniRule"/>
</dbReference>
<protein>
    <submittedName>
        <fullName evidence="5">High mobility group protein dsp1</fullName>
    </submittedName>
</protein>
<feature type="compositionally biased region" description="Low complexity" evidence="3">
    <location>
        <begin position="280"/>
        <end position="289"/>
    </location>
</feature>
<feature type="domain" description="HMG box" evidence="4">
    <location>
        <begin position="61"/>
        <end position="129"/>
    </location>
</feature>
<dbReference type="Gene3D" id="1.10.30.10">
    <property type="entry name" value="High mobility group box domain"/>
    <property type="match status" value="2"/>
</dbReference>
<feature type="region of interest" description="Disordered" evidence="3">
    <location>
        <begin position="1"/>
        <end position="59"/>
    </location>
</feature>
<feature type="compositionally biased region" description="Basic residues" evidence="3">
    <location>
        <begin position="28"/>
        <end position="59"/>
    </location>
</feature>
<keyword evidence="1 2" id="KW-0238">DNA-binding</keyword>
<proteinExistence type="predicted"/>
<evidence type="ECO:0000313" key="6">
    <source>
        <dbReference type="Proteomes" id="UP001146793"/>
    </source>
</evidence>
<dbReference type="AlphaFoldDB" id="A0AAV8A4I8"/>
<keyword evidence="2" id="KW-0539">Nucleus</keyword>
<feature type="region of interest" description="Disordered" evidence="3">
    <location>
        <begin position="266"/>
        <end position="301"/>
    </location>
</feature>
<comment type="caution">
    <text evidence="5">The sequence shown here is derived from an EMBL/GenBank/DDBJ whole genome shotgun (WGS) entry which is preliminary data.</text>
</comment>
<feature type="DNA-binding region" description="HMG box" evidence="2">
    <location>
        <begin position="61"/>
        <end position="129"/>
    </location>
</feature>
<dbReference type="PROSITE" id="PS50118">
    <property type="entry name" value="HMG_BOX_2"/>
    <property type="match status" value="2"/>
</dbReference>
<feature type="compositionally biased region" description="Basic and acidic residues" evidence="3">
    <location>
        <begin position="14"/>
        <end position="27"/>
    </location>
</feature>
<dbReference type="InterPro" id="IPR050342">
    <property type="entry name" value="HMGB"/>
</dbReference>
<dbReference type="InterPro" id="IPR036910">
    <property type="entry name" value="HMG_box_dom_sf"/>
</dbReference>
<dbReference type="SMART" id="SM00398">
    <property type="entry name" value="HMG"/>
    <property type="match status" value="2"/>
</dbReference>
<feature type="DNA-binding region" description="HMG box" evidence="2">
    <location>
        <begin position="213"/>
        <end position="281"/>
    </location>
</feature>
<evidence type="ECO:0000256" key="3">
    <source>
        <dbReference type="SAM" id="MobiDB-lite"/>
    </source>
</evidence>
<name>A0AAV8A4I8_9EUKA</name>
<dbReference type="CDD" id="cd00084">
    <property type="entry name" value="HMG-box_SF"/>
    <property type="match status" value="2"/>
</dbReference>
<organism evidence="5 6">
    <name type="scientific">Anaeramoeba flamelloides</name>
    <dbReference type="NCBI Taxonomy" id="1746091"/>
    <lineage>
        <taxon>Eukaryota</taxon>
        <taxon>Metamonada</taxon>
        <taxon>Anaeramoebidae</taxon>
        <taxon>Anaeramoeba</taxon>
    </lineage>
</organism>
<feature type="compositionally biased region" description="Basic and acidic residues" evidence="3">
    <location>
        <begin position="290"/>
        <end position="301"/>
    </location>
</feature>
<dbReference type="SUPFAM" id="SSF47095">
    <property type="entry name" value="HMG-box"/>
    <property type="match status" value="2"/>
</dbReference>
<evidence type="ECO:0000259" key="4">
    <source>
        <dbReference type="PROSITE" id="PS50118"/>
    </source>
</evidence>
<dbReference type="InterPro" id="IPR009071">
    <property type="entry name" value="HMG_box_dom"/>
</dbReference>
<dbReference type="Proteomes" id="UP001146793">
    <property type="component" value="Unassembled WGS sequence"/>
</dbReference>